<dbReference type="PANTHER" id="PTHR42718:SF42">
    <property type="entry name" value="EXPORT PROTEIN"/>
    <property type="match status" value="1"/>
</dbReference>
<keyword evidence="9" id="KW-1185">Reference proteome</keyword>
<dbReference type="InterPro" id="IPR011701">
    <property type="entry name" value="MFS"/>
</dbReference>
<feature type="transmembrane region" description="Helical" evidence="6">
    <location>
        <begin position="123"/>
        <end position="144"/>
    </location>
</feature>
<keyword evidence="3 6" id="KW-1133">Transmembrane helix</keyword>
<dbReference type="InterPro" id="IPR020846">
    <property type="entry name" value="MFS_dom"/>
</dbReference>
<feature type="transmembrane region" description="Helical" evidence="6">
    <location>
        <begin position="410"/>
        <end position="429"/>
    </location>
</feature>
<evidence type="ECO:0000256" key="5">
    <source>
        <dbReference type="SAM" id="MobiDB-lite"/>
    </source>
</evidence>
<keyword evidence="4 6" id="KW-0472">Membrane</keyword>
<dbReference type="Proteomes" id="UP000431401">
    <property type="component" value="Unassembled WGS sequence"/>
</dbReference>
<feature type="transmembrane region" description="Helical" evidence="6">
    <location>
        <begin position="441"/>
        <end position="463"/>
    </location>
</feature>
<feature type="transmembrane region" description="Helical" evidence="6">
    <location>
        <begin position="374"/>
        <end position="398"/>
    </location>
</feature>
<feature type="domain" description="Major facilitator superfamily (MFS) profile" evidence="7">
    <location>
        <begin position="32"/>
        <end position="468"/>
    </location>
</feature>
<dbReference type="PANTHER" id="PTHR42718">
    <property type="entry name" value="MAJOR FACILITATOR SUPERFAMILY MULTIDRUG TRANSPORTER MFSC"/>
    <property type="match status" value="1"/>
</dbReference>
<evidence type="ECO:0000313" key="8">
    <source>
        <dbReference type="EMBL" id="MQY28229.1"/>
    </source>
</evidence>
<reference evidence="8 9" key="1">
    <citation type="submission" date="2019-10" db="EMBL/GenBank/DDBJ databases">
        <title>Nocardia macrotermitis sp. nov. and Nocardia aurantia sp. nov., isolated from the gut of fungus growing-termite Macrotermes natalensis.</title>
        <authorList>
            <person name="Benndorf R."/>
            <person name="Schwitalla J."/>
            <person name="Martin K."/>
            <person name="De Beer W."/>
            <person name="Kaster A.-K."/>
            <person name="Vollmers J."/>
            <person name="Poulsen M."/>
            <person name="Beemelmanns C."/>
        </authorList>
    </citation>
    <scope>NUCLEOTIDE SEQUENCE [LARGE SCALE GENOMIC DNA]</scope>
    <source>
        <strain evidence="8 9">RB56</strain>
    </source>
</reference>
<proteinExistence type="predicted"/>
<comment type="subcellular location">
    <subcellularLocation>
        <location evidence="1">Cell membrane</location>
        <topology evidence="1">Multi-pass membrane protein</topology>
    </subcellularLocation>
</comment>
<gene>
    <name evidence="8" type="primary">mdtD_6</name>
    <name evidence="8" type="ORF">NRB56_38120</name>
</gene>
<feature type="region of interest" description="Disordered" evidence="5">
    <location>
        <begin position="470"/>
        <end position="503"/>
    </location>
</feature>
<evidence type="ECO:0000259" key="7">
    <source>
        <dbReference type="PROSITE" id="PS50850"/>
    </source>
</evidence>
<dbReference type="Gene3D" id="1.20.1720.10">
    <property type="entry name" value="Multidrug resistance protein D"/>
    <property type="match status" value="1"/>
</dbReference>
<dbReference type="CDD" id="cd17321">
    <property type="entry name" value="MFS_MMR_MDR_like"/>
    <property type="match status" value="1"/>
</dbReference>
<comment type="caution">
    <text evidence="8">The sequence shown here is derived from an EMBL/GenBank/DDBJ whole genome shotgun (WGS) entry which is preliminary data.</text>
</comment>
<feature type="transmembrane region" description="Helical" evidence="6">
    <location>
        <begin position="309"/>
        <end position="329"/>
    </location>
</feature>
<accession>A0A7K0DR58</accession>
<evidence type="ECO:0000256" key="1">
    <source>
        <dbReference type="ARBA" id="ARBA00004651"/>
    </source>
</evidence>
<feature type="transmembrane region" description="Helical" evidence="6">
    <location>
        <begin position="341"/>
        <end position="362"/>
    </location>
</feature>
<dbReference type="PROSITE" id="PS50850">
    <property type="entry name" value="MFS"/>
    <property type="match status" value="1"/>
</dbReference>
<dbReference type="InterPro" id="IPR036259">
    <property type="entry name" value="MFS_trans_sf"/>
</dbReference>
<feature type="transmembrane region" description="Helical" evidence="6">
    <location>
        <begin position="156"/>
        <end position="178"/>
    </location>
</feature>
<dbReference type="Gene3D" id="1.20.1250.20">
    <property type="entry name" value="MFS general substrate transporter like domains"/>
    <property type="match status" value="1"/>
</dbReference>
<protein>
    <submittedName>
        <fullName evidence="8">Putative multidrug resistance protein MdtD</fullName>
    </submittedName>
</protein>
<dbReference type="GO" id="GO:0005886">
    <property type="term" value="C:plasma membrane"/>
    <property type="evidence" value="ECO:0007669"/>
    <property type="project" value="UniProtKB-SubCell"/>
</dbReference>
<feature type="transmembrane region" description="Helical" evidence="6">
    <location>
        <begin position="32"/>
        <end position="54"/>
    </location>
</feature>
<dbReference type="EMBL" id="WEGI01000008">
    <property type="protein sequence ID" value="MQY28229.1"/>
    <property type="molecule type" value="Genomic_DNA"/>
</dbReference>
<name>A0A7K0DR58_9NOCA</name>
<organism evidence="8 9">
    <name type="scientific">Nocardia aurantia</name>
    <dbReference type="NCBI Taxonomy" id="2585199"/>
    <lineage>
        <taxon>Bacteria</taxon>
        <taxon>Bacillati</taxon>
        <taxon>Actinomycetota</taxon>
        <taxon>Actinomycetes</taxon>
        <taxon>Mycobacteriales</taxon>
        <taxon>Nocardiaceae</taxon>
        <taxon>Nocardia</taxon>
    </lineage>
</organism>
<evidence type="ECO:0000256" key="4">
    <source>
        <dbReference type="ARBA" id="ARBA00023136"/>
    </source>
</evidence>
<dbReference type="GO" id="GO:0022857">
    <property type="term" value="F:transmembrane transporter activity"/>
    <property type="evidence" value="ECO:0007669"/>
    <property type="project" value="InterPro"/>
</dbReference>
<feature type="transmembrane region" description="Helical" evidence="6">
    <location>
        <begin position="98"/>
        <end position="117"/>
    </location>
</feature>
<evidence type="ECO:0000256" key="3">
    <source>
        <dbReference type="ARBA" id="ARBA00022989"/>
    </source>
</evidence>
<dbReference type="AlphaFoldDB" id="A0A7K0DR58"/>
<evidence type="ECO:0000256" key="6">
    <source>
        <dbReference type="SAM" id="Phobius"/>
    </source>
</evidence>
<evidence type="ECO:0000256" key="2">
    <source>
        <dbReference type="ARBA" id="ARBA00022692"/>
    </source>
</evidence>
<feature type="transmembrane region" description="Helical" evidence="6">
    <location>
        <begin position="276"/>
        <end position="297"/>
    </location>
</feature>
<dbReference type="RefSeq" id="WP_319943202.1">
    <property type="nucleotide sequence ID" value="NZ_WEGI01000008.1"/>
</dbReference>
<feature type="transmembrane region" description="Helical" evidence="6">
    <location>
        <begin position="66"/>
        <end position="86"/>
    </location>
</feature>
<feature type="compositionally biased region" description="Low complexity" evidence="5">
    <location>
        <begin position="489"/>
        <end position="503"/>
    </location>
</feature>
<dbReference type="SUPFAM" id="SSF103473">
    <property type="entry name" value="MFS general substrate transporter"/>
    <property type="match status" value="1"/>
</dbReference>
<evidence type="ECO:0000313" key="9">
    <source>
        <dbReference type="Proteomes" id="UP000431401"/>
    </source>
</evidence>
<dbReference type="Pfam" id="PF07690">
    <property type="entry name" value="MFS_1"/>
    <property type="match status" value="1"/>
</dbReference>
<keyword evidence="2 6" id="KW-0812">Transmembrane</keyword>
<sequence length="503" mass="49744">MIDVSTAGADVTLPLPRLPLPARLRSATGLRVVAATVLGWSAAGLDAGLTPVAVPHIGAALHTDVAGLQWVAGAYTVALAALLLPGGSLGDRFGRKRMFVWGAAGFALASLLCALAPNLGALIAARVAQGAAAALVTPGSLAVLSAAIDPRDLNAAIGLWTGATGIVTAAGPVLGGWLLEIVGWRTVFLLELPPALVAAALALSAVPESRSLGADPVDVSGAALLVAGLAVPTYGLIAGRPVLLLPGALLLALFVLRQVRGSHPLVPGTLFRGRLFGLLTVVTVLAYGALGGIQFLLGWQLQTVAGYSALAAGAATVPIAALASALSGWAQRAAHRHGPAAPMTAGLVVAAGGAMWLTGIGADTSYFDGVLPGTLAVGAGFAMFVAPLTSALFASIRGPEVGAASGVNTAAARAASLLAVAGLPALVGISGRSGVDAVGTGFAAALWICAGLLLAGAALAATVPRRPSALIRRPRRGPSPVPRADSVPRGRNPAGRAGRPGPR</sequence>
<feature type="transmembrane region" description="Helical" evidence="6">
    <location>
        <begin position="237"/>
        <end position="256"/>
    </location>
</feature>